<dbReference type="RGD" id="150344579">
    <property type="gene designation" value="ENSRNOG00000066935"/>
</dbReference>
<comment type="pathway">
    <text evidence="3">Protein modification; protein ubiquitination.</text>
</comment>
<dbReference type="InterPro" id="IPR051031">
    <property type="entry name" value="RING-box_E3_Ubiquitin_Ligase"/>
</dbReference>
<keyword evidence="12" id="KW-1185">Reference proteome</keyword>
<dbReference type="GO" id="GO:0051603">
    <property type="term" value="P:proteolysis involved in protein catabolic process"/>
    <property type="evidence" value="ECO:0007669"/>
    <property type="project" value="UniProtKB-ARBA"/>
</dbReference>
<evidence type="ECO:0000256" key="8">
    <source>
        <dbReference type="ARBA" id="ARBA00022833"/>
    </source>
</evidence>
<evidence type="ECO:0000313" key="12">
    <source>
        <dbReference type="Proteomes" id="UP000002494"/>
    </source>
</evidence>
<dbReference type="SUPFAM" id="SSF57850">
    <property type="entry name" value="RING/U-box"/>
    <property type="match status" value="1"/>
</dbReference>
<reference evidence="11" key="3">
    <citation type="submission" date="2025-09" db="UniProtKB">
        <authorList>
            <consortium name="Ensembl"/>
        </authorList>
    </citation>
    <scope>IDENTIFICATION</scope>
    <source>
        <strain evidence="11">Brown Norway</strain>
    </source>
</reference>
<keyword evidence="4" id="KW-0963">Cytoplasm</keyword>
<proteinExistence type="predicted"/>
<dbReference type="GO" id="GO:0005634">
    <property type="term" value="C:nucleus"/>
    <property type="evidence" value="ECO:0007669"/>
    <property type="project" value="UniProtKB-SubCell"/>
</dbReference>
<dbReference type="GO" id="GO:0031461">
    <property type="term" value="C:cullin-RING ubiquitin ligase complex"/>
    <property type="evidence" value="ECO:0007669"/>
    <property type="project" value="UniProtKB-ARBA"/>
</dbReference>
<evidence type="ECO:0000256" key="6">
    <source>
        <dbReference type="ARBA" id="ARBA00022771"/>
    </source>
</evidence>
<dbReference type="AlphaFoldDB" id="A0A8I6AHI6"/>
<keyword evidence="7" id="KW-0833">Ubl conjugation pathway</keyword>
<evidence type="ECO:0000313" key="13">
    <source>
        <dbReference type="RGD" id="150344579"/>
    </source>
</evidence>
<evidence type="ECO:0000256" key="4">
    <source>
        <dbReference type="ARBA" id="ARBA00022490"/>
    </source>
</evidence>
<protein>
    <recommendedName>
        <fullName evidence="10">Zinc finger RING-H2-type domain-containing protein</fullName>
    </recommendedName>
</protein>
<dbReference type="PANTHER" id="PTHR11210">
    <property type="entry name" value="RING BOX"/>
    <property type="match status" value="1"/>
</dbReference>
<dbReference type="Gene3D" id="3.30.40.10">
    <property type="entry name" value="Zinc/RING finger domain, C3HC4 (zinc finger)"/>
    <property type="match status" value="1"/>
</dbReference>
<evidence type="ECO:0000256" key="9">
    <source>
        <dbReference type="ARBA" id="ARBA00023242"/>
    </source>
</evidence>
<evidence type="ECO:0000256" key="5">
    <source>
        <dbReference type="ARBA" id="ARBA00022723"/>
    </source>
</evidence>
<evidence type="ECO:0000259" key="10">
    <source>
        <dbReference type="Pfam" id="PF12678"/>
    </source>
</evidence>
<comment type="subcellular location">
    <subcellularLocation>
        <location evidence="2">Cytoplasm</location>
    </subcellularLocation>
    <subcellularLocation>
        <location evidence="1">Nucleus</location>
    </subcellularLocation>
</comment>
<evidence type="ECO:0000313" key="11">
    <source>
        <dbReference type="Ensembl" id="ENSRNOP00000094340.2"/>
    </source>
</evidence>
<evidence type="ECO:0000256" key="1">
    <source>
        <dbReference type="ARBA" id="ARBA00004123"/>
    </source>
</evidence>
<dbReference type="InterPro" id="IPR024766">
    <property type="entry name" value="Znf_RING_H2"/>
</dbReference>
<evidence type="ECO:0000256" key="3">
    <source>
        <dbReference type="ARBA" id="ARBA00004906"/>
    </source>
</evidence>
<dbReference type="GeneTree" id="ENSGT00940000155618"/>
<evidence type="ECO:0000256" key="2">
    <source>
        <dbReference type="ARBA" id="ARBA00004496"/>
    </source>
</evidence>
<name>A0A8I6AHI6_RAT</name>
<dbReference type="Pfam" id="PF12678">
    <property type="entry name" value="zf-rbx1"/>
    <property type="match status" value="1"/>
</dbReference>
<reference evidence="11" key="1">
    <citation type="submission" date="2024-01" db="EMBL/GenBank/DDBJ databases">
        <title>GRCr8: a new rat reference genome assembly contstructed from accurate long reads and long range scaffolding.</title>
        <authorList>
            <person name="Doris P.A."/>
            <person name="Kalbfleisch T."/>
            <person name="Li K."/>
            <person name="Howe K."/>
            <person name="Wood J."/>
        </authorList>
    </citation>
    <scope>NUCLEOTIDE SEQUENCE [LARGE SCALE GENOMIC DNA]</scope>
    <source>
        <strain evidence="11">Brown Norway</strain>
    </source>
</reference>
<dbReference type="GO" id="GO:0008270">
    <property type="term" value="F:zinc ion binding"/>
    <property type="evidence" value="ECO:0007669"/>
    <property type="project" value="UniProtKB-KW"/>
</dbReference>
<organism evidence="11 12">
    <name type="scientific">Rattus norvegicus</name>
    <name type="common">Rat</name>
    <dbReference type="NCBI Taxonomy" id="10116"/>
    <lineage>
        <taxon>Eukaryota</taxon>
        <taxon>Metazoa</taxon>
        <taxon>Chordata</taxon>
        <taxon>Craniata</taxon>
        <taxon>Vertebrata</taxon>
        <taxon>Euteleostomi</taxon>
        <taxon>Mammalia</taxon>
        <taxon>Eutheria</taxon>
        <taxon>Euarchontoglires</taxon>
        <taxon>Glires</taxon>
        <taxon>Rodentia</taxon>
        <taxon>Myomorpha</taxon>
        <taxon>Muroidea</taxon>
        <taxon>Muridae</taxon>
        <taxon>Murinae</taxon>
        <taxon>Rattus</taxon>
    </lineage>
</organism>
<feature type="domain" description="Zinc finger RING-H2-type" evidence="10">
    <location>
        <begin position="79"/>
        <end position="131"/>
    </location>
</feature>
<accession>A0A8I6AHI6</accession>
<keyword evidence="9" id="KW-0539">Nucleus</keyword>
<sequence>MLTLEAASERRGDCTRKYTNRTSLQDGKNDFARTDRVFPKWRQRWVWMSPEAPTALQTRRALKLKSGMQWPSEPGILWDNCAICRNHFMDLRIECQANQVSATSEECTLAWEVCNLAFHIHCTSPWPKTRQVVSVGLQRVGLPKGLKGHSMNVKVKEDGKTSL</sequence>
<keyword evidence="8" id="KW-0862">Zinc</keyword>
<dbReference type="AGR" id="RGD:150344579"/>
<keyword evidence="5" id="KW-0479">Metal-binding</keyword>
<gene>
    <name evidence="13" type="primary">ENSRNOG00000066935</name>
</gene>
<keyword evidence="6" id="KW-0863">Zinc-finger</keyword>
<dbReference type="GO" id="GO:0004842">
    <property type="term" value="F:ubiquitin-protein transferase activity"/>
    <property type="evidence" value="ECO:0007669"/>
    <property type="project" value="UniProtKB-ARBA"/>
</dbReference>
<dbReference type="InterPro" id="IPR013083">
    <property type="entry name" value="Znf_RING/FYVE/PHD"/>
</dbReference>
<dbReference type="GO" id="GO:0005737">
    <property type="term" value="C:cytoplasm"/>
    <property type="evidence" value="ECO:0007669"/>
    <property type="project" value="UniProtKB-SubCell"/>
</dbReference>
<dbReference type="Ensembl" id="ENSRNOT00000099872.2">
    <property type="protein sequence ID" value="ENSRNOP00000094340.2"/>
    <property type="gene ID" value="ENSRNOG00000066935.2"/>
</dbReference>
<dbReference type="Proteomes" id="UP000002494">
    <property type="component" value="Chromosome 9"/>
</dbReference>
<evidence type="ECO:0000256" key="7">
    <source>
        <dbReference type="ARBA" id="ARBA00022786"/>
    </source>
</evidence>
<reference evidence="11" key="2">
    <citation type="submission" date="2025-08" db="UniProtKB">
        <authorList>
            <consortium name="Ensembl"/>
        </authorList>
    </citation>
    <scope>IDENTIFICATION</scope>
    <source>
        <strain evidence="11">Brown Norway</strain>
    </source>
</reference>